<gene>
    <name evidence="3" type="ORF">B7R54_11620</name>
</gene>
<dbReference type="PANTHER" id="PTHR18964">
    <property type="entry name" value="ROK (REPRESSOR, ORF, KINASE) FAMILY"/>
    <property type="match status" value="1"/>
</dbReference>
<dbReference type="PROSITE" id="PS01125">
    <property type="entry name" value="ROK"/>
    <property type="match status" value="1"/>
</dbReference>
<dbReference type="Gene3D" id="3.30.420.40">
    <property type="match status" value="2"/>
</dbReference>
<dbReference type="InterPro" id="IPR049874">
    <property type="entry name" value="ROK_cs"/>
</dbReference>
<dbReference type="InterPro" id="IPR043129">
    <property type="entry name" value="ATPase_NBD"/>
</dbReference>
<protein>
    <submittedName>
        <fullName evidence="3">Transcriptional regulator</fullName>
    </submittedName>
</protein>
<proteinExistence type="inferred from homology"/>
<comment type="caution">
    <text evidence="3">The sequence shown here is derived from an EMBL/GenBank/DDBJ whole genome shotgun (WGS) entry which is preliminary data.</text>
</comment>
<dbReference type="InterPro" id="IPR000835">
    <property type="entry name" value="HTH_MarR-typ"/>
</dbReference>
<sequence length="400" mass="41896">MDDQRRTPGSQTSLREANRARIVDAVKKHGGLTQVELAGATGLSAATVSNIVKELSGTGLLHVAPSTRSGRRAQHVTLAHSLGLFAGVHFSTRHMRIVLADASHRVVSEHHMPLAKDHRADNELDKTTLLLADMLESVDATMQEVLAVGIAVPAPLDRETGTTARKGIMRGWDGVNVAEVMERRLKRPVFVDNAANLAALAEYRLGAARGRSNSVTIDVGDGIGAGLILNGAIFRGHNGVAGEFGHTTILEDGPLCRCGNRGCLEAIAGGPALLESLRDDLGSLKLGDIVLRAMAGEALPMRTVADAGRHIGVAAANLCNLLDPERIVVAGELARAGELLLGPLRHAVERSVIVGRDLMPEIVQGQLGARAATLGAAVFAVDSAHITADDNTAAKLLSSA</sequence>
<dbReference type="InterPro" id="IPR036390">
    <property type="entry name" value="WH_DNA-bd_sf"/>
</dbReference>
<evidence type="ECO:0000256" key="1">
    <source>
        <dbReference type="ARBA" id="ARBA00006479"/>
    </source>
</evidence>
<dbReference type="InterPro" id="IPR000600">
    <property type="entry name" value="ROK"/>
</dbReference>
<name>A0A3E0VK42_9MICO</name>
<reference evidence="3 4" key="1">
    <citation type="submission" date="2017-04" db="EMBL/GenBank/DDBJ databases">
        <title>Comparative genome analysis of Subtercola boreus.</title>
        <authorList>
            <person name="Cho Y.-J."/>
            <person name="Cho A."/>
            <person name="Kim O.-S."/>
            <person name="Lee J.-I."/>
        </authorList>
    </citation>
    <scope>NUCLEOTIDE SEQUENCE [LARGE SCALE GENOMIC DNA]</scope>
    <source>
        <strain evidence="3 4">K300</strain>
    </source>
</reference>
<dbReference type="SUPFAM" id="SSF53067">
    <property type="entry name" value="Actin-like ATPase domain"/>
    <property type="match status" value="1"/>
</dbReference>
<organism evidence="3 4">
    <name type="scientific">Subtercola boreus</name>
    <dbReference type="NCBI Taxonomy" id="120213"/>
    <lineage>
        <taxon>Bacteria</taxon>
        <taxon>Bacillati</taxon>
        <taxon>Actinomycetota</taxon>
        <taxon>Actinomycetes</taxon>
        <taxon>Micrococcales</taxon>
        <taxon>Microbacteriaceae</taxon>
        <taxon>Subtercola</taxon>
    </lineage>
</organism>
<accession>A0A3E0VK42</accession>
<dbReference type="GO" id="GO:0003700">
    <property type="term" value="F:DNA-binding transcription factor activity"/>
    <property type="evidence" value="ECO:0007669"/>
    <property type="project" value="InterPro"/>
</dbReference>
<dbReference type="SUPFAM" id="SSF46785">
    <property type="entry name" value="Winged helix' DNA-binding domain"/>
    <property type="match status" value="1"/>
</dbReference>
<dbReference type="InterPro" id="IPR036388">
    <property type="entry name" value="WH-like_DNA-bd_sf"/>
</dbReference>
<evidence type="ECO:0000313" key="3">
    <source>
        <dbReference type="EMBL" id="RFA09780.1"/>
    </source>
</evidence>
<comment type="similarity">
    <text evidence="1">Belongs to the ROK (NagC/XylR) family.</text>
</comment>
<feature type="domain" description="HTH marR-type" evidence="2">
    <location>
        <begin position="19"/>
        <end position="72"/>
    </location>
</feature>
<keyword evidence="4" id="KW-1185">Reference proteome</keyword>
<dbReference type="Pfam" id="PF00480">
    <property type="entry name" value="ROK"/>
    <property type="match status" value="1"/>
</dbReference>
<dbReference type="OrthoDB" id="4083144at2"/>
<dbReference type="AlphaFoldDB" id="A0A3E0VK42"/>
<dbReference type="PANTHER" id="PTHR18964:SF173">
    <property type="entry name" value="GLUCOKINASE"/>
    <property type="match status" value="1"/>
</dbReference>
<evidence type="ECO:0000313" key="4">
    <source>
        <dbReference type="Proteomes" id="UP000256486"/>
    </source>
</evidence>
<dbReference type="Pfam" id="PF12802">
    <property type="entry name" value="MarR_2"/>
    <property type="match status" value="1"/>
</dbReference>
<dbReference type="EMBL" id="NBWZ01000001">
    <property type="protein sequence ID" value="RFA09780.1"/>
    <property type="molecule type" value="Genomic_DNA"/>
</dbReference>
<dbReference type="Gene3D" id="1.10.10.10">
    <property type="entry name" value="Winged helix-like DNA-binding domain superfamily/Winged helix DNA-binding domain"/>
    <property type="match status" value="1"/>
</dbReference>
<evidence type="ECO:0000259" key="2">
    <source>
        <dbReference type="Pfam" id="PF12802"/>
    </source>
</evidence>
<dbReference type="Proteomes" id="UP000256486">
    <property type="component" value="Unassembled WGS sequence"/>
</dbReference>